<dbReference type="AlphaFoldDB" id="A0AAD7N517"/>
<keyword evidence="2" id="KW-1133">Transmembrane helix</keyword>
<dbReference type="EMBL" id="JARJLG010000101">
    <property type="protein sequence ID" value="KAJ7745815.1"/>
    <property type="molecule type" value="Genomic_DNA"/>
</dbReference>
<dbReference type="Proteomes" id="UP001215280">
    <property type="component" value="Unassembled WGS sequence"/>
</dbReference>
<organism evidence="3 4">
    <name type="scientific">Mycena maculata</name>
    <dbReference type="NCBI Taxonomy" id="230809"/>
    <lineage>
        <taxon>Eukaryota</taxon>
        <taxon>Fungi</taxon>
        <taxon>Dikarya</taxon>
        <taxon>Basidiomycota</taxon>
        <taxon>Agaricomycotina</taxon>
        <taxon>Agaricomycetes</taxon>
        <taxon>Agaricomycetidae</taxon>
        <taxon>Agaricales</taxon>
        <taxon>Marasmiineae</taxon>
        <taxon>Mycenaceae</taxon>
        <taxon>Mycena</taxon>
    </lineage>
</organism>
<accession>A0AAD7N517</accession>
<comment type="caution">
    <text evidence="3">The sequence shown here is derived from an EMBL/GenBank/DDBJ whole genome shotgun (WGS) entry which is preliminary data.</text>
</comment>
<feature type="compositionally biased region" description="Basic residues" evidence="1">
    <location>
        <begin position="23"/>
        <end position="33"/>
    </location>
</feature>
<reference evidence="3" key="1">
    <citation type="submission" date="2023-03" db="EMBL/GenBank/DDBJ databases">
        <title>Massive genome expansion in bonnet fungi (Mycena s.s.) driven by repeated elements and novel gene families across ecological guilds.</title>
        <authorList>
            <consortium name="Lawrence Berkeley National Laboratory"/>
            <person name="Harder C.B."/>
            <person name="Miyauchi S."/>
            <person name="Viragh M."/>
            <person name="Kuo A."/>
            <person name="Thoen E."/>
            <person name="Andreopoulos B."/>
            <person name="Lu D."/>
            <person name="Skrede I."/>
            <person name="Drula E."/>
            <person name="Henrissat B."/>
            <person name="Morin E."/>
            <person name="Kohler A."/>
            <person name="Barry K."/>
            <person name="LaButti K."/>
            <person name="Morin E."/>
            <person name="Salamov A."/>
            <person name="Lipzen A."/>
            <person name="Mereny Z."/>
            <person name="Hegedus B."/>
            <person name="Baldrian P."/>
            <person name="Stursova M."/>
            <person name="Weitz H."/>
            <person name="Taylor A."/>
            <person name="Grigoriev I.V."/>
            <person name="Nagy L.G."/>
            <person name="Martin F."/>
            <person name="Kauserud H."/>
        </authorList>
    </citation>
    <scope>NUCLEOTIDE SEQUENCE</scope>
    <source>
        <strain evidence="3">CBHHK188m</strain>
    </source>
</reference>
<sequence>MSAQDATDDPSPPSLPSKPPLAKSRRPYLRRRTPSTTQAQTYLPSEPDCALDLVGVPIIRGMGIVRGVHSVLVLWFIPFLVLPFFGSPYWGAAAASHALRATAESGVLR</sequence>
<feature type="region of interest" description="Disordered" evidence="1">
    <location>
        <begin position="1"/>
        <end position="42"/>
    </location>
</feature>
<evidence type="ECO:0000256" key="1">
    <source>
        <dbReference type="SAM" id="MobiDB-lite"/>
    </source>
</evidence>
<keyword evidence="4" id="KW-1185">Reference proteome</keyword>
<feature type="compositionally biased region" description="Pro residues" evidence="1">
    <location>
        <begin position="10"/>
        <end position="19"/>
    </location>
</feature>
<name>A0AAD7N517_9AGAR</name>
<evidence type="ECO:0000313" key="3">
    <source>
        <dbReference type="EMBL" id="KAJ7745815.1"/>
    </source>
</evidence>
<proteinExistence type="predicted"/>
<evidence type="ECO:0000256" key="2">
    <source>
        <dbReference type="SAM" id="Phobius"/>
    </source>
</evidence>
<keyword evidence="2" id="KW-0812">Transmembrane</keyword>
<gene>
    <name evidence="3" type="ORF">DFH07DRAFT_1063116</name>
</gene>
<keyword evidence="2" id="KW-0472">Membrane</keyword>
<protein>
    <submittedName>
        <fullName evidence="3">Uncharacterized protein</fullName>
    </submittedName>
</protein>
<feature type="transmembrane region" description="Helical" evidence="2">
    <location>
        <begin position="70"/>
        <end position="90"/>
    </location>
</feature>
<evidence type="ECO:0000313" key="4">
    <source>
        <dbReference type="Proteomes" id="UP001215280"/>
    </source>
</evidence>